<dbReference type="InterPro" id="IPR011990">
    <property type="entry name" value="TPR-like_helical_dom_sf"/>
</dbReference>
<dbReference type="RefSeq" id="WP_188973428.1">
    <property type="nucleotide sequence ID" value="NZ_BMKW01000023.1"/>
</dbReference>
<dbReference type="PROSITE" id="PS51755">
    <property type="entry name" value="OMPR_PHOB"/>
    <property type="match status" value="1"/>
</dbReference>
<feature type="domain" description="OmpR/PhoB-type" evidence="3">
    <location>
        <begin position="11"/>
        <end position="108"/>
    </location>
</feature>
<dbReference type="Gene3D" id="1.25.40.10">
    <property type="entry name" value="Tetratricopeptide repeat domain"/>
    <property type="match status" value="1"/>
</dbReference>
<dbReference type="AlphaFoldDB" id="A0A917NZ51"/>
<accession>A0A917NZ51</accession>
<keyword evidence="1 2" id="KW-0238">DNA-binding</keyword>
<evidence type="ECO:0000259" key="3">
    <source>
        <dbReference type="PROSITE" id="PS51755"/>
    </source>
</evidence>
<dbReference type="GO" id="GO:0003677">
    <property type="term" value="F:DNA binding"/>
    <property type="evidence" value="ECO:0007669"/>
    <property type="project" value="UniProtKB-UniRule"/>
</dbReference>
<name>A0A917NZ51_9PROT</name>
<reference evidence="4" key="2">
    <citation type="submission" date="2020-09" db="EMBL/GenBank/DDBJ databases">
        <authorList>
            <person name="Sun Q."/>
            <person name="Zhou Y."/>
        </authorList>
    </citation>
    <scope>NUCLEOTIDE SEQUENCE</scope>
    <source>
        <strain evidence="4">CGMCC 1.3617</strain>
    </source>
</reference>
<dbReference type="InterPro" id="IPR036388">
    <property type="entry name" value="WH-like_DNA-bd_sf"/>
</dbReference>
<dbReference type="Proteomes" id="UP000661507">
    <property type="component" value="Unassembled WGS sequence"/>
</dbReference>
<dbReference type="InterPro" id="IPR001867">
    <property type="entry name" value="OmpR/PhoB-type_DNA-bd"/>
</dbReference>
<evidence type="ECO:0000313" key="5">
    <source>
        <dbReference type="Proteomes" id="UP000661507"/>
    </source>
</evidence>
<reference evidence="4" key="1">
    <citation type="journal article" date="2014" name="Int. J. Syst. Evol. Microbiol.">
        <title>Complete genome sequence of Corynebacterium casei LMG S-19264T (=DSM 44701T), isolated from a smear-ripened cheese.</title>
        <authorList>
            <consortium name="US DOE Joint Genome Institute (JGI-PGF)"/>
            <person name="Walter F."/>
            <person name="Albersmeier A."/>
            <person name="Kalinowski J."/>
            <person name="Ruckert C."/>
        </authorList>
    </citation>
    <scope>NUCLEOTIDE SEQUENCE</scope>
    <source>
        <strain evidence="4">CGMCC 1.3617</strain>
    </source>
</reference>
<dbReference type="Gene3D" id="3.40.50.10070">
    <property type="entry name" value="TolB, N-terminal domain"/>
    <property type="match status" value="1"/>
</dbReference>
<dbReference type="SUPFAM" id="SSF48452">
    <property type="entry name" value="TPR-like"/>
    <property type="match status" value="1"/>
</dbReference>
<dbReference type="Gene3D" id="1.10.10.10">
    <property type="entry name" value="Winged helix-like DNA-binding domain superfamily/Winged helix DNA-binding domain"/>
    <property type="match status" value="1"/>
</dbReference>
<keyword evidence="5" id="KW-1185">Reference proteome</keyword>
<comment type="caution">
    <text evidence="4">The sequence shown here is derived from an EMBL/GenBank/DDBJ whole genome shotgun (WGS) entry which is preliminary data.</text>
</comment>
<dbReference type="SMART" id="SM00862">
    <property type="entry name" value="Trans_reg_C"/>
    <property type="match status" value="1"/>
</dbReference>
<dbReference type="SUPFAM" id="SSF46894">
    <property type="entry name" value="C-terminal effector domain of the bipartite response regulators"/>
    <property type="match status" value="1"/>
</dbReference>
<dbReference type="Pfam" id="PF00486">
    <property type="entry name" value="Trans_reg_C"/>
    <property type="match status" value="1"/>
</dbReference>
<dbReference type="CDD" id="cd00383">
    <property type="entry name" value="trans_reg_C"/>
    <property type="match status" value="1"/>
</dbReference>
<organism evidence="4 5">
    <name type="scientific">Neoroseomonas lacus</name>
    <dbReference type="NCBI Taxonomy" id="287609"/>
    <lineage>
        <taxon>Bacteria</taxon>
        <taxon>Pseudomonadati</taxon>
        <taxon>Pseudomonadota</taxon>
        <taxon>Alphaproteobacteria</taxon>
        <taxon>Acetobacterales</taxon>
        <taxon>Acetobacteraceae</taxon>
        <taxon>Neoroseomonas</taxon>
    </lineage>
</organism>
<sequence>MAGRMAEKGEGEVLRFAGVTLDLGRGSLRNAAGAEVPLAPKPFDLLRTLAREAGRTVSKDTLLDAVWPGVTVTEDSLFQAVRDARRAIGDKDGRVLRSVPRRGYMLDAVVNAAPAAPPAAEALTPPEDRPSLVVLPFANMSDDPEQDYFADGMVEEITAALGRIRWFFVIARNSAFSYKGRAMDVRQVGRELGVRYVLEGSVRKAAGHVRIACQLAEAETGRQLWSERFDAAFDDVFELQDRVTEAVAGALEPNLQAAEIRRSVAKPTGSLAAYDLYLRALPHHYAMTRVDNDAALDLLRRAVEADANFALAKGLAAMCHVARSSRQWLEPGDAARGLRLAREALAGAGDDPATLRLAGHAISYFGRDYEAGPAATGRAVAINPNSAQAATSAGWVRNHACEPAGAIPLFRRALRLSPRDPEIGMMHAGEALAHLMLGDLPAAVRCAEEGVHQIEIPGVAACLRTLTVALWRLGREAEAREAVQALLRIAPGIRVGRMPDIWRDRSFRDAFWADLRAAGLPE</sequence>
<protein>
    <submittedName>
        <fullName evidence="4">Transcriptional regulator</fullName>
    </submittedName>
</protein>
<evidence type="ECO:0000256" key="2">
    <source>
        <dbReference type="PROSITE-ProRule" id="PRU01091"/>
    </source>
</evidence>
<gene>
    <name evidence="4" type="ORF">GCM10011320_57770</name>
</gene>
<evidence type="ECO:0000313" key="4">
    <source>
        <dbReference type="EMBL" id="GGJ42538.1"/>
    </source>
</evidence>
<dbReference type="EMBL" id="BMKW01000023">
    <property type="protein sequence ID" value="GGJ42538.1"/>
    <property type="molecule type" value="Genomic_DNA"/>
</dbReference>
<proteinExistence type="predicted"/>
<feature type="DNA-binding region" description="OmpR/PhoB-type" evidence="2">
    <location>
        <begin position="11"/>
        <end position="108"/>
    </location>
</feature>
<dbReference type="GO" id="GO:0006355">
    <property type="term" value="P:regulation of DNA-templated transcription"/>
    <property type="evidence" value="ECO:0007669"/>
    <property type="project" value="InterPro"/>
</dbReference>
<dbReference type="GO" id="GO:0000160">
    <property type="term" value="P:phosphorelay signal transduction system"/>
    <property type="evidence" value="ECO:0007669"/>
    <property type="project" value="InterPro"/>
</dbReference>
<dbReference type="InterPro" id="IPR016032">
    <property type="entry name" value="Sig_transdc_resp-reg_C-effctor"/>
</dbReference>
<evidence type="ECO:0000256" key="1">
    <source>
        <dbReference type="ARBA" id="ARBA00023125"/>
    </source>
</evidence>